<accession>A0A1A3KUP9</accession>
<feature type="chain" id="PRO_5008325517" evidence="1">
    <location>
        <begin position="27"/>
        <end position="533"/>
    </location>
</feature>
<protein>
    <submittedName>
        <fullName evidence="3">3-phytase</fullName>
    </submittedName>
</protein>
<evidence type="ECO:0000256" key="1">
    <source>
        <dbReference type="SAM" id="SignalP"/>
    </source>
</evidence>
<evidence type="ECO:0000313" key="4">
    <source>
        <dbReference type="Proteomes" id="UP000093925"/>
    </source>
</evidence>
<dbReference type="InterPro" id="IPR027372">
    <property type="entry name" value="Phytase-like_dom"/>
</dbReference>
<dbReference type="Pfam" id="PF13449">
    <property type="entry name" value="Phytase-like"/>
    <property type="match status" value="1"/>
</dbReference>
<dbReference type="PANTHER" id="PTHR37957:SF1">
    <property type="entry name" value="PHYTASE-LIKE DOMAIN-CONTAINING PROTEIN"/>
    <property type="match status" value="1"/>
</dbReference>
<gene>
    <name evidence="3" type="ORF">A5640_03650</name>
</gene>
<dbReference type="PROSITE" id="PS51257">
    <property type="entry name" value="PROKAR_LIPOPROTEIN"/>
    <property type="match status" value="1"/>
</dbReference>
<dbReference type="PANTHER" id="PTHR37957">
    <property type="entry name" value="BLR7070 PROTEIN"/>
    <property type="match status" value="1"/>
</dbReference>
<organism evidence="3 4">
    <name type="scientific">Mycobacterium asiaticum</name>
    <dbReference type="NCBI Taxonomy" id="1790"/>
    <lineage>
        <taxon>Bacteria</taxon>
        <taxon>Bacillati</taxon>
        <taxon>Actinomycetota</taxon>
        <taxon>Actinomycetes</taxon>
        <taxon>Mycobacteriales</taxon>
        <taxon>Mycobacteriaceae</taxon>
        <taxon>Mycobacterium</taxon>
    </lineage>
</organism>
<reference evidence="3 4" key="1">
    <citation type="submission" date="2016-06" db="EMBL/GenBank/DDBJ databases">
        <authorList>
            <person name="Kjaerup R.B."/>
            <person name="Dalgaard T.S."/>
            <person name="Juul-Madsen H.R."/>
        </authorList>
    </citation>
    <scope>NUCLEOTIDE SEQUENCE [LARGE SCALE GENOMIC DNA]</scope>
    <source>
        <strain evidence="3 4">1276495.2</strain>
    </source>
</reference>
<evidence type="ECO:0000259" key="2">
    <source>
        <dbReference type="Pfam" id="PF13449"/>
    </source>
</evidence>
<dbReference type="EMBL" id="LZLM01000026">
    <property type="protein sequence ID" value="OBJ88927.1"/>
    <property type="molecule type" value="Genomic_DNA"/>
</dbReference>
<keyword evidence="1" id="KW-0732">Signal</keyword>
<dbReference type="Proteomes" id="UP000093925">
    <property type="component" value="Unassembled WGS sequence"/>
</dbReference>
<dbReference type="AlphaFoldDB" id="A0A1A3KUP9"/>
<feature type="signal peptide" evidence="1">
    <location>
        <begin position="1"/>
        <end position="26"/>
    </location>
</feature>
<dbReference type="Gene3D" id="2.60.40.3440">
    <property type="match status" value="1"/>
</dbReference>
<dbReference type="SUPFAM" id="SSF75011">
    <property type="entry name" value="3-carboxy-cis,cis-mucoante lactonizing enzyme"/>
    <property type="match status" value="1"/>
</dbReference>
<feature type="domain" description="Phytase-like" evidence="2">
    <location>
        <begin position="130"/>
        <end position="482"/>
    </location>
</feature>
<comment type="caution">
    <text evidence="3">The sequence shown here is derived from an EMBL/GenBank/DDBJ whole genome shotgun (WGS) entry which is preliminary data.</text>
</comment>
<dbReference type="Pfam" id="PF17963">
    <property type="entry name" value="Big_9"/>
    <property type="match status" value="1"/>
</dbReference>
<proteinExistence type="predicted"/>
<evidence type="ECO:0000313" key="3">
    <source>
        <dbReference type="EMBL" id="OBJ88927.1"/>
    </source>
</evidence>
<sequence length="533" mass="54906">MRMACKARTLAVLGTVLITVVGCAQSASPALPTSTGKADLSTPAGKPLTISPDRMLVATGGITATAFGKPAHGKISYGTDGAVIYTPDAGFTGTDELSVTVSRAVKLYAEDQLPLATVGGVVVKAGAHGSGIAAVPGSSDEIYGLTDRGPNVAGRAPNEKVLPVPDYHPQIAKLKLANGVATVERTITLQAPEGTPLVGLVDPHASTGEAMVDLNGAPLPPSDYGIDPEGLVASADSMFWVSDEYGPYIIHFDANGKELERLSPFDGTLPRELALRAPNQGMEGLTITPDGNTLVGVMQSGLQTPGLQGPAKAVPFVRIVTVNLVDRSIVHEYLYPLANPQESGVAVSDITALSATEFLIDERDGKAPPNGNKKIYVADIAAATDVGPRSTVPGAVYEADGGGLLVNRVPLETLVGASTDADAVGKLKAAGISVARKTLKLDVGELLRTLSASGDFFGHDKIEGVATPDDGNTLMLSNDSDFGLAGLASDAPPFRLKPKTLPNGSQDSGEILVVDTSKLPAKTESQTIRIKVG</sequence>
<name>A0A1A3KUP9_MYCAS</name>